<dbReference type="GO" id="GO:0030288">
    <property type="term" value="C:outer membrane-bounded periplasmic space"/>
    <property type="evidence" value="ECO:0007669"/>
    <property type="project" value="TreeGrafter"/>
</dbReference>
<evidence type="ECO:0000313" key="7">
    <source>
        <dbReference type="Proteomes" id="UP000248863"/>
    </source>
</evidence>
<reference evidence="6 7" key="1">
    <citation type="submission" date="2017-07" db="EMBL/GenBank/DDBJ databases">
        <title>Draft Genome Sequences of Select Purple Nonsulfur Bacteria.</title>
        <authorList>
            <person name="Lasarre B."/>
            <person name="Mckinlay J.B."/>
        </authorList>
    </citation>
    <scope>NUCLEOTIDE SEQUENCE [LARGE SCALE GENOMIC DNA]</scope>
    <source>
        <strain evidence="6 7">DSM 11907</strain>
    </source>
</reference>
<protein>
    <submittedName>
        <fullName evidence="6">Iron ABC transporter substrate-binding protein</fullName>
    </submittedName>
</protein>
<keyword evidence="7" id="KW-1185">Reference proteome</keyword>
<dbReference type="RefSeq" id="WP_111359892.1">
    <property type="nucleotide sequence ID" value="NZ_NHSK01000094.1"/>
</dbReference>
<organism evidence="6 7">
    <name type="scientific">Rhodoplanes elegans</name>
    <dbReference type="NCBI Taxonomy" id="29408"/>
    <lineage>
        <taxon>Bacteria</taxon>
        <taxon>Pseudomonadati</taxon>
        <taxon>Pseudomonadota</taxon>
        <taxon>Alphaproteobacteria</taxon>
        <taxon>Hyphomicrobiales</taxon>
        <taxon>Nitrobacteraceae</taxon>
        <taxon>Rhodoplanes</taxon>
    </lineage>
</organism>
<evidence type="ECO:0000256" key="2">
    <source>
        <dbReference type="ARBA" id="ARBA00022729"/>
    </source>
</evidence>
<accession>A0A327JY96</accession>
<evidence type="ECO:0000313" key="6">
    <source>
        <dbReference type="EMBL" id="RAI31510.1"/>
    </source>
</evidence>
<feature type="binding site" evidence="4">
    <location>
        <position position="230"/>
    </location>
    <ligand>
        <name>Fe cation</name>
        <dbReference type="ChEBI" id="CHEBI:24875"/>
    </ligand>
</feature>
<dbReference type="AlphaFoldDB" id="A0A327JY96"/>
<dbReference type="Pfam" id="PF01547">
    <property type="entry name" value="SBP_bac_1"/>
    <property type="match status" value="1"/>
</dbReference>
<evidence type="ECO:0000256" key="4">
    <source>
        <dbReference type="PIRSR" id="PIRSR002825-1"/>
    </source>
</evidence>
<dbReference type="PANTHER" id="PTHR30006">
    <property type="entry name" value="THIAMINE-BINDING PERIPLASMIC PROTEIN-RELATED"/>
    <property type="match status" value="1"/>
</dbReference>
<dbReference type="PIRSF" id="PIRSF002825">
    <property type="entry name" value="CfbpA"/>
    <property type="match status" value="1"/>
</dbReference>
<dbReference type="Gene3D" id="3.40.190.10">
    <property type="entry name" value="Periplasmic binding protein-like II"/>
    <property type="match status" value="2"/>
</dbReference>
<keyword evidence="4" id="KW-0479">Metal-binding</keyword>
<dbReference type="OrthoDB" id="9769567at2"/>
<feature type="binding site" evidence="4">
    <location>
        <position position="229"/>
    </location>
    <ligand>
        <name>Fe cation</name>
        <dbReference type="ChEBI" id="CHEBI:24875"/>
    </ligand>
</feature>
<dbReference type="Proteomes" id="UP000248863">
    <property type="component" value="Unassembled WGS sequence"/>
</dbReference>
<feature type="signal peptide" evidence="5">
    <location>
        <begin position="1"/>
        <end position="32"/>
    </location>
</feature>
<dbReference type="InterPro" id="IPR026045">
    <property type="entry name" value="Ferric-bd"/>
</dbReference>
<keyword evidence="3" id="KW-0574">Periplasm</keyword>
<dbReference type="SUPFAM" id="SSF53850">
    <property type="entry name" value="Periplasmic binding protein-like II"/>
    <property type="match status" value="1"/>
</dbReference>
<dbReference type="GO" id="GO:0046872">
    <property type="term" value="F:metal ion binding"/>
    <property type="evidence" value="ECO:0007669"/>
    <property type="project" value="UniProtKB-KW"/>
</dbReference>
<comment type="caution">
    <text evidence="6">The sequence shown here is derived from an EMBL/GenBank/DDBJ whole genome shotgun (WGS) entry which is preliminary data.</text>
</comment>
<proteinExistence type="inferred from homology"/>
<evidence type="ECO:0000256" key="1">
    <source>
        <dbReference type="ARBA" id="ARBA00008520"/>
    </source>
</evidence>
<keyword evidence="4" id="KW-0408">Iron</keyword>
<name>A0A327JY96_9BRAD</name>
<sequence>MPTRPRSSSSARISSAIVVAATLVAVPPAALAQSGEVNVYTYREAKLVAPLFEAFTKDTGIKVNTISASSGLEQRIATEGANSPADVLLTVDIGRLKEAIDLGVAQPIKSDVLDKVVPAQYRDPNGLWYAASARARVVYASKARVAQNEITYEELADPKWKGRVCIRSGQNIYNNALFAAAVAHYGEAKAEEWLKGLKANLAQKPSGGDREVARDIAAGKCDIGVGNTYYWALMSEREPDKKAWAEATKVILPTFQGHGTHMNVSGVILAKNAPNKANGLKLIEWLVGEQAQKIYADMNFEYPIRSGVKPHAVIAAYGELAADPLPIATIADNKKKAATLVDKVGFDN</sequence>
<evidence type="ECO:0000256" key="3">
    <source>
        <dbReference type="ARBA" id="ARBA00022764"/>
    </source>
</evidence>
<dbReference type="PANTHER" id="PTHR30006:SF15">
    <property type="entry name" value="IRON-UTILIZATION PERIPLASMIC PROTEIN"/>
    <property type="match status" value="1"/>
</dbReference>
<evidence type="ECO:0000256" key="5">
    <source>
        <dbReference type="SAM" id="SignalP"/>
    </source>
</evidence>
<feature type="chain" id="PRO_5016289322" evidence="5">
    <location>
        <begin position="33"/>
        <end position="348"/>
    </location>
</feature>
<gene>
    <name evidence="6" type="ORF">CH338_25695</name>
</gene>
<keyword evidence="2 5" id="KW-0732">Signal</keyword>
<dbReference type="EMBL" id="NPEU01000495">
    <property type="protein sequence ID" value="RAI31510.1"/>
    <property type="molecule type" value="Genomic_DNA"/>
</dbReference>
<comment type="similarity">
    <text evidence="1">Belongs to the bacterial solute-binding protein 1 family.</text>
</comment>
<dbReference type="InterPro" id="IPR006059">
    <property type="entry name" value="SBP"/>
</dbReference>